<dbReference type="SUPFAM" id="SSF53187">
    <property type="entry name" value="Zn-dependent exopeptidases"/>
    <property type="match status" value="1"/>
</dbReference>
<keyword evidence="1 4" id="KW-0732">Signal</keyword>
<dbReference type="Pfam" id="PF00395">
    <property type="entry name" value="SLH"/>
    <property type="match status" value="3"/>
</dbReference>
<dbReference type="AlphaFoldDB" id="A0A1I4L2T9"/>
<accession>A0A1I4L2T9</accession>
<evidence type="ECO:0000256" key="3">
    <source>
        <dbReference type="ARBA" id="ARBA00023316"/>
    </source>
</evidence>
<feature type="domain" description="SH3b" evidence="6">
    <location>
        <begin position="305"/>
        <end position="368"/>
    </location>
</feature>
<dbReference type="EMBL" id="FOTY01000006">
    <property type="protein sequence ID" value="SFL85123.1"/>
    <property type="molecule type" value="Genomic_DNA"/>
</dbReference>
<proteinExistence type="predicted"/>
<evidence type="ECO:0000313" key="7">
    <source>
        <dbReference type="EMBL" id="SFL85123.1"/>
    </source>
</evidence>
<dbReference type="PANTHER" id="PTHR30404:SF0">
    <property type="entry name" value="N-ACETYLMURAMOYL-L-ALANINE AMIDASE AMIC"/>
    <property type="match status" value="1"/>
</dbReference>
<dbReference type="STRING" id="266892.SAMN04488054_106120"/>
<dbReference type="GO" id="GO:0008745">
    <property type="term" value="F:N-acetylmuramoyl-L-alanine amidase activity"/>
    <property type="evidence" value="ECO:0007669"/>
    <property type="project" value="InterPro"/>
</dbReference>
<feature type="domain" description="SLH" evidence="5">
    <location>
        <begin position="92"/>
        <end position="150"/>
    </location>
</feature>
<dbReference type="GO" id="GO:0071555">
    <property type="term" value="P:cell wall organization"/>
    <property type="evidence" value="ECO:0007669"/>
    <property type="project" value="UniProtKB-KW"/>
</dbReference>
<organism evidence="7 8">
    <name type="scientific">Salibacterium qingdaonense</name>
    <dbReference type="NCBI Taxonomy" id="266892"/>
    <lineage>
        <taxon>Bacteria</taxon>
        <taxon>Bacillati</taxon>
        <taxon>Bacillota</taxon>
        <taxon>Bacilli</taxon>
        <taxon>Bacillales</taxon>
        <taxon>Bacillaceae</taxon>
    </lineage>
</organism>
<dbReference type="Gene3D" id="3.40.630.40">
    <property type="entry name" value="Zn-dependent exopeptidases"/>
    <property type="match status" value="1"/>
</dbReference>
<feature type="signal peptide" evidence="4">
    <location>
        <begin position="1"/>
        <end position="22"/>
    </location>
</feature>
<dbReference type="SMART" id="SM00646">
    <property type="entry name" value="Ami_3"/>
    <property type="match status" value="1"/>
</dbReference>
<dbReference type="PROSITE" id="PS51272">
    <property type="entry name" value="SLH"/>
    <property type="match status" value="3"/>
</dbReference>
<dbReference type="GO" id="GO:0009253">
    <property type="term" value="P:peptidoglycan catabolic process"/>
    <property type="evidence" value="ECO:0007669"/>
    <property type="project" value="InterPro"/>
</dbReference>
<evidence type="ECO:0000259" key="5">
    <source>
        <dbReference type="PROSITE" id="PS51272"/>
    </source>
</evidence>
<dbReference type="InterPro" id="IPR050695">
    <property type="entry name" value="N-acetylmuramoyl_amidase_3"/>
</dbReference>
<evidence type="ECO:0000313" key="8">
    <source>
        <dbReference type="Proteomes" id="UP000199668"/>
    </source>
</evidence>
<feature type="domain" description="SH3b" evidence="6">
    <location>
        <begin position="223"/>
        <end position="289"/>
    </location>
</feature>
<dbReference type="Pfam" id="PF01520">
    <property type="entry name" value="Amidase_3"/>
    <property type="match status" value="1"/>
</dbReference>
<evidence type="ECO:0000256" key="1">
    <source>
        <dbReference type="ARBA" id="ARBA00022729"/>
    </source>
</evidence>
<feature type="domain" description="SLH" evidence="5">
    <location>
        <begin position="28"/>
        <end position="91"/>
    </location>
</feature>
<reference evidence="7 8" key="1">
    <citation type="submission" date="2016-10" db="EMBL/GenBank/DDBJ databases">
        <authorList>
            <person name="de Groot N.N."/>
        </authorList>
    </citation>
    <scope>NUCLEOTIDE SEQUENCE [LARGE SCALE GENOMIC DNA]</scope>
    <source>
        <strain evidence="7 8">CGMCC 1.6134</strain>
    </source>
</reference>
<dbReference type="GO" id="GO:0030288">
    <property type="term" value="C:outer membrane-bounded periplasmic space"/>
    <property type="evidence" value="ECO:0007669"/>
    <property type="project" value="TreeGrafter"/>
</dbReference>
<sequence length="553" mass="59578">MKTNIFAVLASALILAVLPVAGGNTAEAVDRYSDVGSGHWAAAEIEYLAEEGVATGDASGNFRPNESLTRAQASIMITNALNEQTPYAGSPSFSDVDAGYWAYDSIERAAQLDIFQGSNGNFNPGGNIEKAQVAAVTARAFFGEDSGDAAGTVDYEDIDDDFWAKGYIKTLVDEDIIEDSGQFNPNEAATRAEFSAYIARAMNGDIQDGNDGSQEQPPEDTGSEILYEGVVDASTPLNVRSGPGTENHVLYTLQDGSTIDVHERTGSWLKIDGHGGEGYVHGNYVTNVDEVDSDQDNTDKPADPILEGKVTASTLMVREGPSASNDSLGRLSRGETVKIYEETNGSWVLIKYNGDWAYTHSGYLDEREPGESGMAGKTIVIDAGHGDHDPGAQGNGLIEKNIVLDVALRVQSKLENEGVNVVMTRDDDTFVSLSGRVNIAERADADSFVSIHANAATASANGAETFYDSSHRARESRELAQSIQDRLVRETDMGYRRVADTGFYVIRNTTMPSTLIELGFLTNTHDANRMKQSGYENKAAQAVVNGIDDYYSW</sequence>
<feature type="domain" description="SLH" evidence="5">
    <location>
        <begin position="151"/>
        <end position="212"/>
    </location>
</feature>
<keyword evidence="3" id="KW-0961">Cell wall biogenesis/degradation</keyword>
<dbReference type="PANTHER" id="PTHR30404">
    <property type="entry name" value="N-ACETYLMURAMOYL-L-ALANINE AMIDASE"/>
    <property type="match status" value="1"/>
</dbReference>
<dbReference type="InterPro" id="IPR001119">
    <property type="entry name" value="SLH_dom"/>
</dbReference>
<dbReference type="PROSITE" id="PS51781">
    <property type="entry name" value="SH3B"/>
    <property type="match status" value="2"/>
</dbReference>
<dbReference type="InterPro" id="IPR003646">
    <property type="entry name" value="SH3-like_bac-type"/>
</dbReference>
<dbReference type="RefSeq" id="WP_177195464.1">
    <property type="nucleotide sequence ID" value="NZ_FOTY01000006.1"/>
</dbReference>
<dbReference type="Gene3D" id="2.30.30.40">
    <property type="entry name" value="SH3 Domains"/>
    <property type="match status" value="2"/>
</dbReference>
<dbReference type="SMART" id="SM00287">
    <property type="entry name" value="SH3b"/>
    <property type="match status" value="2"/>
</dbReference>
<protein>
    <submittedName>
        <fullName evidence="7">N-acetylmuramoyl-L-alanine amidase</fullName>
    </submittedName>
</protein>
<keyword evidence="8" id="KW-1185">Reference proteome</keyword>
<name>A0A1I4L2T9_9BACI</name>
<gene>
    <name evidence="7" type="ORF">SAMN04488054_106120</name>
</gene>
<feature type="chain" id="PRO_5039070013" evidence="4">
    <location>
        <begin position="23"/>
        <end position="553"/>
    </location>
</feature>
<dbReference type="Pfam" id="PF08239">
    <property type="entry name" value="SH3_3"/>
    <property type="match status" value="2"/>
</dbReference>
<evidence type="ECO:0000259" key="6">
    <source>
        <dbReference type="PROSITE" id="PS51781"/>
    </source>
</evidence>
<keyword evidence="2" id="KW-0378">Hydrolase</keyword>
<evidence type="ECO:0000256" key="4">
    <source>
        <dbReference type="SAM" id="SignalP"/>
    </source>
</evidence>
<evidence type="ECO:0000256" key="2">
    <source>
        <dbReference type="ARBA" id="ARBA00022801"/>
    </source>
</evidence>
<dbReference type="Proteomes" id="UP000199668">
    <property type="component" value="Unassembled WGS sequence"/>
</dbReference>
<dbReference type="CDD" id="cd02696">
    <property type="entry name" value="MurNAc-LAA"/>
    <property type="match status" value="1"/>
</dbReference>
<dbReference type="InterPro" id="IPR002508">
    <property type="entry name" value="MurNAc-LAA_cat"/>
</dbReference>